<dbReference type="InterPro" id="IPR055424">
    <property type="entry name" value="Ig_TMEM132_6th"/>
</dbReference>
<reference evidence="6" key="1">
    <citation type="submission" date="2021-01" db="EMBL/GenBank/DDBJ databases">
        <authorList>
            <person name="Zahm M."/>
            <person name="Roques C."/>
            <person name="Cabau C."/>
            <person name="Klopp C."/>
            <person name="Donnadieu C."/>
            <person name="Jouanno E."/>
            <person name="Lampietro C."/>
            <person name="Louis A."/>
            <person name="Herpin A."/>
            <person name="Echchiki A."/>
            <person name="Berthelot C."/>
            <person name="Parey E."/>
            <person name="Roest-Crollius H."/>
            <person name="Braasch I."/>
            <person name="Postlethwait J."/>
            <person name="Bobe J."/>
            <person name="Montfort J."/>
            <person name="Bouchez O."/>
            <person name="Begum T."/>
            <person name="Mejri S."/>
            <person name="Adams A."/>
            <person name="Chen W.-J."/>
            <person name="Guiguen Y."/>
        </authorList>
    </citation>
    <scope>NUCLEOTIDE SEQUENCE</scope>
    <source>
        <strain evidence="6">YG-15Mar2019-1</strain>
        <tissue evidence="6">Brain</tissue>
    </source>
</reference>
<evidence type="ECO:0000259" key="4">
    <source>
        <dbReference type="Pfam" id="PF23486"/>
    </source>
</evidence>
<feature type="compositionally biased region" description="Basic and acidic residues" evidence="1">
    <location>
        <begin position="326"/>
        <end position="338"/>
    </location>
</feature>
<gene>
    <name evidence="6" type="ORF">MATL_G00041110</name>
</gene>
<dbReference type="OrthoDB" id="10026202at2759"/>
<feature type="region of interest" description="Disordered" evidence="1">
    <location>
        <begin position="453"/>
        <end position="525"/>
    </location>
</feature>
<dbReference type="PANTHER" id="PTHR13388:SF7">
    <property type="entry name" value="TRANSMEMBRANE PROTEIN 132E"/>
    <property type="match status" value="1"/>
</dbReference>
<dbReference type="InterPro" id="IPR055423">
    <property type="entry name" value="Ig_TMEM132_5th"/>
</dbReference>
<feature type="region of interest" description="Disordered" evidence="1">
    <location>
        <begin position="301"/>
        <end position="387"/>
    </location>
</feature>
<feature type="compositionally biased region" description="Polar residues" evidence="1">
    <location>
        <begin position="455"/>
        <end position="467"/>
    </location>
</feature>
<feature type="domain" description="Transmembrane protein TMEM132 fifth" evidence="4">
    <location>
        <begin position="28"/>
        <end position="166"/>
    </location>
</feature>
<dbReference type="Pfam" id="PF23486">
    <property type="entry name" value="Ig_TMEM132_5th"/>
    <property type="match status" value="1"/>
</dbReference>
<name>A0A9D3TI81_MEGAT</name>
<evidence type="ECO:0000313" key="6">
    <source>
        <dbReference type="EMBL" id="KAG7483696.1"/>
    </source>
</evidence>
<feature type="compositionally biased region" description="Acidic residues" evidence="1">
    <location>
        <begin position="303"/>
        <end position="312"/>
    </location>
</feature>
<evidence type="ECO:0000256" key="2">
    <source>
        <dbReference type="SAM" id="Phobius"/>
    </source>
</evidence>
<feature type="domain" description="Transmembrane protein TMEM132 sixth" evidence="5">
    <location>
        <begin position="167"/>
        <end position="282"/>
    </location>
</feature>
<comment type="caution">
    <text evidence="6">The sequence shown here is derived from an EMBL/GenBank/DDBJ whole genome shotgun (WGS) entry which is preliminary data.</text>
</comment>
<organism evidence="6 7">
    <name type="scientific">Megalops atlanticus</name>
    <name type="common">Tarpon</name>
    <name type="synonym">Clupea gigantea</name>
    <dbReference type="NCBI Taxonomy" id="7932"/>
    <lineage>
        <taxon>Eukaryota</taxon>
        <taxon>Metazoa</taxon>
        <taxon>Chordata</taxon>
        <taxon>Craniata</taxon>
        <taxon>Vertebrata</taxon>
        <taxon>Euteleostomi</taxon>
        <taxon>Actinopterygii</taxon>
        <taxon>Neopterygii</taxon>
        <taxon>Teleostei</taxon>
        <taxon>Elopiformes</taxon>
        <taxon>Megalopidae</taxon>
        <taxon>Megalops</taxon>
    </lineage>
</organism>
<proteinExistence type="predicted"/>
<evidence type="ECO:0008006" key="8">
    <source>
        <dbReference type="Google" id="ProtNLM"/>
    </source>
</evidence>
<keyword evidence="2" id="KW-0472">Membrane</keyword>
<dbReference type="AlphaFoldDB" id="A0A9D3TI81"/>
<sequence length="575" mass="63728">MNARVIFSYEHLSAPLELTVWVPKLPLQVELSDSRLSFIKGWRVPILPDRRTTRDSDDEDEDDRKVSRGCTLQYQHALVKVLTQFHTTSTEGTDQVITMLGPDWQVDVTDLVQDSLKVADPRVAELMDRTVLVGLEVGTTMLKVESPLAVEAVLGETSFSVIEDKVSIQELRVHAISGLSLTLQPSPGNSHTMVAKATGLQTLSTPKQEASLSIWIYYSDNTAAPLSLFDPKDYNLNASTLNDKVVTVFQDPQLRWPVIVAEGEGSGEVVRLEMTICEACQKTKRKSVIASAPVYVKVHFGPEDDSEEENDDYPGGRGGQGAVPGRGEEEPANTRRPFDPSIGGGSYEAANEQPASVPIDYTNFPTISNPERPTEGEEDEEEDFSHRPRSMTDLEIGMYALLGVFCLAILVFLINCIVFVLKYRHKRIPPEGQANMDHSHHWVFLGNGQPLRAQSDLSPQQVESPSNPLEGVQTCCHGDHHSSGSSQTSVQSQVHGRGDGSSGGSTKEHSEEPNSPTSKRKRVKFTTFTTLPNEEMPYNSIPIADEEDIQWVCQDMGFQDPEELHDYMRRIKEIA</sequence>
<dbReference type="Proteomes" id="UP001046870">
    <property type="component" value="Chromosome 3"/>
</dbReference>
<dbReference type="InterPro" id="IPR026307">
    <property type="entry name" value="TMEM132"/>
</dbReference>
<feature type="compositionally biased region" description="Low complexity" evidence="1">
    <location>
        <begin position="483"/>
        <end position="495"/>
    </location>
</feature>
<feature type="domain" description="Transmembrane protein TMEM132 C-terminal" evidence="3">
    <location>
        <begin position="371"/>
        <end position="449"/>
    </location>
</feature>
<feature type="compositionally biased region" description="Gly residues" evidence="1">
    <location>
        <begin position="315"/>
        <end position="324"/>
    </location>
</feature>
<keyword evidence="7" id="KW-1185">Reference proteome</keyword>
<dbReference type="Pfam" id="PF23487">
    <property type="entry name" value="Ig_TMEM132_6th"/>
    <property type="match status" value="1"/>
</dbReference>
<protein>
    <recommendedName>
        <fullName evidence="8">Transmembrane protein 132E</fullName>
    </recommendedName>
</protein>
<keyword evidence="2" id="KW-0812">Transmembrane</keyword>
<evidence type="ECO:0000313" key="7">
    <source>
        <dbReference type="Proteomes" id="UP001046870"/>
    </source>
</evidence>
<evidence type="ECO:0000259" key="3">
    <source>
        <dbReference type="Pfam" id="PF15706"/>
    </source>
</evidence>
<dbReference type="EMBL" id="JAFDVH010000003">
    <property type="protein sequence ID" value="KAG7483696.1"/>
    <property type="molecule type" value="Genomic_DNA"/>
</dbReference>
<keyword evidence="2" id="KW-1133">Transmembrane helix</keyword>
<dbReference type="InterPro" id="IPR031436">
    <property type="entry name" value="TMEM132_C"/>
</dbReference>
<dbReference type="Pfam" id="PF15706">
    <property type="entry name" value="TMEM132_C"/>
    <property type="match status" value="1"/>
</dbReference>
<feature type="transmembrane region" description="Helical" evidence="2">
    <location>
        <begin position="396"/>
        <end position="421"/>
    </location>
</feature>
<evidence type="ECO:0000256" key="1">
    <source>
        <dbReference type="SAM" id="MobiDB-lite"/>
    </source>
</evidence>
<dbReference type="PANTHER" id="PTHR13388">
    <property type="entry name" value="DETONATOR, ISOFORM E"/>
    <property type="match status" value="1"/>
</dbReference>
<accession>A0A9D3TI81</accession>
<evidence type="ECO:0000259" key="5">
    <source>
        <dbReference type="Pfam" id="PF23487"/>
    </source>
</evidence>